<dbReference type="PRINTS" id="PR00380">
    <property type="entry name" value="KINESINHEAVY"/>
</dbReference>
<dbReference type="GO" id="GO:0005524">
    <property type="term" value="F:ATP binding"/>
    <property type="evidence" value="ECO:0007669"/>
    <property type="project" value="UniProtKB-UniRule"/>
</dbReference>
<feature type="compositionally biased region" description="Low complexity" evidence="9">
    <location>
        <begin position="218"/>
        <end position="228"/>
    </location>
</feature>
<dbReference type="InterPro" id="IPR001715">
    <property type="entry name" value="CH_dom"/>
</dbReference>
<dbReference type="PANTHER" id="PTHR47972">
    <property type="entry name" value="KINESIN-LIKE PROTEIN KLP-3"/>
    <property type="match status" value="1"/>
</dbReference>
<dbReference type="GO" id="GO:0005874">
    <property type="term" value="C:microtubule"/>
    <property type="evidence" value="ECO:0007669"/>
    <property type="project" value="UniProtKB-KW"/>
</dbReference>
<evidence type="ECO:0000256" key="7">
    <source>
        <dbReference type="PROSITE-ProRule" id="PRU00283"/>
    </source>
</evidence>
<dbReference type="FunFam" id="3.40.850.10:FF:000044">
    <property type="entry name" value="p-loop containing nucleoside triphosphate hydrolases superfamily protein"/>
    <property type="match status" value="1"/>
</dbReference>
<dbReference type="Gene3D" id="1.10.418.10">
    <property type="entry name" value="Calponin-like domain"/>
    <property type="match status" value="1"/>
</dbReference>
<dbReference type="AlphaFoldDB" id="A0A811S5H6"/>
<evidence type="ECO:0000256" key="8">
    <source>
        <dbReference type="SAM" id="Coils"/>
    </source>
</evidence>
<evidence type="ECO:0000256" key="9">
    <source>
        <dbReference type="SAM" id="MobiDB-lite"/>
    </source>
</evidence>
<evidence type="ECO:0000259" key="11">
    <source>
        <dbReference type="PROSITE" id="PS50067"/>
    </source>
</evidence>
<dbReference type="PROSITE" id="PS50067">
    <property type="entry name" value="KINESIN_MOTOR_2"/>
    <property type="match status" value="1"/>
</dbReference>
<feature type="domain" description="Kinesin motor" evidence="11">
    <location>
        <begin position="670"/>
        <end position="992"/>
    </location>
</feature>
<sequence length="1243" mass="138696">MSAASTESRKPLPLPCLLYSSPNFAVPRRPTLYYGFVPFFLWVCFFAAESPERRWRRSEAVAWLRSLLAGSVLPLPPPHASDDDLRAALADGAILGAALRRLGCASTPDQGGASAAAAAGSDVERFVAAVERLELPSFAASDLDKGPMSAVIVCLLALRDRFGSNVGEGLHCSLEGKFRMRSMELPIRENGHCTQNSEFGEKVKGSIPKVSRSPATPEPSSSPLSRPELSYISRHTGHNFHEVFHLRQGIYSDMPISKILEMMKSTNLDNAPTQSLLSFVNGVLDEIIENKNGEIPYHIACLLRKVILEIERRISTQAEHIRNQNNLIRAREEKYKSRIRVLEALASRTGGQIQINSSAANGKINVEDHVLQMKIDKSRTEERGLVDKDMSSLMTEKEDVTRLTKDKEDMARLLKDKEDIIRLMKEKEEMVMLIKEKDEMVTLRKGNIDGRDQSADALVDKSTKYNDETIRMMKEKEDNTNNTIMKLKSELEAVKSSYKENHNQLESTKEEVLKLQKDKENSDNIISKLRQELSLARESHKTHIQELESSALQASKCFEHRIKEVDLMLEDSRKKRRDLEEVLASRMDTWKQKEIMVNQFLGLQIQNIQDLRLSSVSIRHEIQNCQKRWSEELNGLGQSLNILINDSENYHASLEENRKLYNEIQELKGNIRVYCRIRPFLPGEDQKSTIIEYVGDNGDLVIANPTRQGKEGSKSFKFNKVLGPTASQDEVFKDIEPLIRSVLDGYNVCIFAYGQTGSGKTYTMTGPENATENERGVNYRALNDLFHISHNRGDTIMYEINVQMIEIYNEQIRDLLGSNEIMNASQPNGLVVPDATLHPVNSTSDVIELMRIGLANRAVGSTVLNERSSRSHSVVTTHIRGVDLKTGATIRGALHLVDLAGSERVDRSAVTGNRLKEAQHINKSLSALGDVIFSLSQKNAHVPYRNSKLTQVLQSSLGGHAKTLMFVQINPDVSSYSETLSTLKFAERVSGVELGASKANKEGKDITECMEQLSVLKHKIAKKDEEINRLQQLKTQTPRVRTAKRADSPLKHSSSSPGISNLGSKIHHRRTTSSGKAMSIGSRADSDNFSDISDRHSESGSMQSVDDILPHRGIMGLPKLSFGAMGQNSADPELVCFGYADSEERLSDISDSGLSMGTETDVSGSSIVELTRFQEQENTTSTQKEQESALKTPNDRLSKVATRVQKTTASKPAQTSLWPKLRDPPALRSPMQLLKNYPYGSVT</sequence>
<evidence type="ECO:0000313" key="12">
    <source>
        <dbReference type="EMBL" id="CAD6336581.1"/>
    </source>
</evidence>
<dbReference type="SMART" id="SM00129">
    <property type="entry name" value="KISc"/>
    <property type="match status" value="1"/>
</dbReference>
<feature type="region of interest" description="Disordered" evidence="9">
    <location>
        <begin position="1030"/>
        <end position="1106"/>
    </location>
</feature>
<dbReference type="PROSITE" id="PS50021">
    <property type="entry name" value="CH"/>
    <property type="match status" value="1"/>
</dbReference>
<feature type="region of interest" description="Disordered" evidence="9">
    <location>
        <begin position="1175"/>
        <end position="1243"/>
    </location>
</feature>
<gene>
    <name evidence="12" type="ORF">NCGR_LOCUS60679</name>
</gene>
<dbReference type="InterPro" id="IPR027640">
    <property type="entry name" value="Kinesin-like_fam"/>
</dbReference>
<feature type="compositionally biased region" description="Polar residues" evidence="9">
    <location>
        <begin position="1030"/>
        <end position="1039"/>
    </location>
</feature>
<organism evidence="12 13">
    <name type="scientific">Miscanthus lutarioriparius</name>
    <dbReference type="NCBI Taxonomy" id="422564"/>
    <lineage>
        <taxon>Eukaryota</taxon>
        <taxon>Viridiplantae</taxon>
        <taxon>Streptophyta</taxon>
        <taxon>Embryophyta</taxon>
        <taxon>Tracheophyta</taxon>
        <taxon>Spermatophyta</taxon>
        <taxon>Magnoliopsida</taxon>
        <taxon>Liliopsida</taxon>
        <taxon>Poales</taxon>
        <taxon>Poaceae</taxon>
        <taxon>PACMAD clade</taxon>
        <taxon>Panicoideae</taxon>
        <taxon>Andropogonodae</taxon>
        <taxon>Andropogoneae</taxon>
        <taxon>Saccharinae</taxon>
        <taxon>Miscanthus</taxon>
    </lineage>
</organism>
<dbReference type="GO" id="GO:0007018">
    <property type="term" value="P:microtubule-based movement"/>
    <property type="evidence" value="ECO:0007669"/>
    <property type="project" value="InterPro"/>
</dbReference>
<keyword evidence="2" id="KW-0493">Microtubule</keyword>
<dbReference type="EMBL" id="CAJGYO010000018">
    <property type="protein sequence ID" value="CAD6336581.1"/>
    <property type="molecule type" value="Genomic_DNA"/>
</dbReference>
<dbReference type="Proteomes" id="UP000604825">
    <property type="component" value="Unassembled WGS sequence"/>
</dbReference>
<dbReference type="SUPFAM" id="SSF52540">
    <property type="entry name" value="P-loop containing nucleoside triphosphate hydrolases"/>
    <property type="match status" value="1"/>
</dbReference>
<evidence type="ECO:0000256" key="1">
    <source>
        <dbReference type="ARBA" id="ARBA00010899"/>
    </source>
</evidence>
<evidence type="ECO:0000256" key="5">
    <source>
        <dbReference type="ARBA" id="ARBA00023054"/>
    </source>
</evidence>
<protein>
    <recommendedName>
        <fullName evidence="14">Kinesin motor domain-containing protein</fullName>
    </recommendedName>
</protein>
<feature type="compositionally biased region" description="Polar residues" evidence="9">
    <location>
        <begin position="1204"/>
        <end position="1217"/>
    </location>
</feature>
<comment type="similarity">
    <text evidence="1">Belongs to the TRAFAC class myosin-kinesin ATPase superfamily. Kinesin family. KIN-14 subfamily.</text>
</comment>
<dbReference type="PANTHER" id="PTHR47972:SF49">
    <property type="entry name" value="KINESIN-LIKE PROTEIN KIN-14M"/>
    <property type="match status" value="1"/>
</dbReference>
<dbReference type="InterPro" id="IPR001752">
    <property type="entry name" value="Kinesin_motor_dom"/>
</dbReference>
<evidence type="ECO:0000256" key="3">
    <source>
        <dbReference type="ARBA" id="ARBA00022741"/>
    </source>
</evidence>
<name>A0A811S5H6_9POAL</name>
<evidence type="ECO:0000256" key="4">
    <source>
        <dbReference type="ARBA" id="ARBA00022840"/>
    </source>
</evidence>
<dbReference type="InterPro" id="IPR027417">
    <property type="entry name" value="P-loop_NTPase"/>
</dbReference>
<proteinExistence type="inferred from homology"/>
<dbReference type="InterPro" id="IPR036961">
    <property type="entry name" value="Kinesin_motor_dom_sf"/>
</dbReference>
<keyword evidence="4 7" id="KW-0067">ATP-binding</keyword>
<feature type="binding site" evidence="7">
    <location>
        <begin position="754"/>
        <end position="761"/>
    </location>
    <ligand>
        <name>ATP</name>
        <dbReference type="ChEBI" id="CHEBI:30616"/>
    </ligand>
</feature>
<feature type="coiled-coil region" evidence="8">
    <location>
        <begin position="470"/>
        <end position="532"/>
    </location>
</feature>
<dbReference type="Gene3D" id="3.40.850.10">
    <property type="entry name" value="Kinesin motor domain"/>
    <property type="match status" value="1"/>
</dbReference>
<dbReference type="GO" id="GO:0008017">
    <property type="term" value="F:microtubule binding"/>
    <property type="evidence" value="ECO:0007669"/>
    <property type="project" value="InterPro"/>
</dbReference>
<dbReference type="SUPFAM" id="SSF47576">
    <property type="entry name" value="Calponin-homology domain, CH-domain"/>
    <property type="match status" value="1"/>
</dbReference>
<feature type="domain" description="Calponin-homology (CH)" evidence="10">
    <location>
        <begin position="54"/>
        <end position="163"/>
    </location>
</feature>
<keyword evidence="6 7" id="KW-0505">Motor protein</keyword>
<feature type="compositionally biased region" description="Basic and acidic residues" evidence="9">
    <location>
        <begin position="1184"/>
        <end position="1198"/>
    </location>
</feature>
<dbReference type="InterPro" id="IPR036872">
    <property type="entry name" value="CH_dom_sf"/>
</dbReference>
<feature type="region of interest" description="Disordered" evidence="9">
    <location>
        <begin position="192"/>
        <end position="228"/>
    </location>
</feature>
<keyword evidence="13" id="KW-1185">Reference proteome</keyword>
<reference evidence="12" key="1">
    <citation type="submission" date="2020-10" db="EMBL/GenBank/DDBJ databases">
        <authorList>
            <person name="Han B."/>
            <person name="Lu T."/>
            <person name="Zhao Q."/>
            <person name="Huang X."/>
            <person name="Zhao Y."/>
        </authorList>
    </citation>
    <scope>NUCLEOTIDE SEQUENCE</scope>
</reference>
<feature type="compositionally biased region" description="Low complexity" evidence="9">
    <location>
        <begin position="1053"/>
        <end position="1064"/>
    </location>
</feature>
<dbReference type="GO" id="GO:0003777">
    <property type="term" value="F:microtubule motor activity"/>
    <property type="evidence" value="ECO:0007669"/>
    <property type="project" value="InterPro"/>
</dbReference>
<evidence type="ECO:0008006" key="14">
    <source>
        <dbReference type="Google" id="ProtNLM"/>
    </source>
</evidence>
<evidence type="ECO:0000256" key="6">
    <source>
        <dbReference type="ARBA" id="ARBA00023175"/>
    </source>
</evidence>
<dbReference type="OrthoDB" id="3176171at2759"/>
<evidence type="ECO:0000256" key="2">
    <source>
        <dbReference type="ARBA" id="ARBA00022701"/>
    </source>
</evidence>
<keyword evidence="3 7" id="KW-0547">Nucleotide-binding</keyword>
<accession>A0A811S5H6</accession>
<keyword evidence="5 8" id="KW-0175">Coiled coil</keyword>
<evidence type="ECO:0000259" key="10">
    <source>
        <dbReference type="PROSITE" id="PS50021"/>
    </source>
</evidence>
<comment type="caution">
    <text evidence="12">The sequence shown here is derived from an EMBL/GenBank/DDBJ whole genome shotgun (WGS) entry which is preliminary data.</text>
</comment>
<evidence type="ECO:0000313" key="13">
    <source>
        <dbReference type="Proteomes" id="UP000604825"/>
    </source>
</evidence>
<dbReference type="Pfam" id="PF00225">
    <property type="entry name" value="Kinesin"/>
    <property type="match status" value="1"/>
</dbReference>